<reference evidence="12" key="1">
    <citation type="submission" date="2017-12" db="EMBL/GenBank/DDBJ databases">
        <title>Draft genome sequence of Telmatospirillum siberiense 26-4b1T, an acidotolerant peatland alphaproteobacterium potentially involved in sulfur cycling.</title>
        <authorList>
            <person name="Hausmann B."/>
            <person name="Pjevac P."/>
            <person name="Schreck K."/>
            <person name="Herbold C.W."/>
            <person name="Daims H."/>
            <person name="Wagner M."/>
            <person name="Pester M."/>
            <person name="Loy A."/>
        </authorList>
    </citation>
    <scope>NUCLEOTIDE SEQUENCE [LARGE SCALE GENOMIC DNA]</scope>
    <source>
        <strain evidence="12">26-4b1</strain>
    </source>
</reference>
<evidence type="ECO:0000256" key="6">
    <source>
        <dbReference type="ARBA" id="ARBA00049243"/>
    </source>
</evidence>
<protein>
    <recommendedName>
        <fullName evidence="7">Alcohol dehydrogenase 2</fullName>
    </recommendedName>
    <alternativeName>
        <fullName evidence="8">Alcohol dehydrogenase II</fullName>
    </alternativeName>
</protein>
<evidence type="ECO:0000256" key="2">
    <source>
        <dbReference type="ARBA" id="ARBA00007358"/>
    </source>
</evidence>
<dbReference type="Gene3D" id="1.20.1090.10">
    <property type="entry name" value="Dehydroquinate synthase-like - alpha domain"/>
    <property type="match status" value="1"/>
</dbReference>
<dbReference type="PANTHER" id="PTHR11496:SF102">
    <property type="entry name" value="ALCOHOL DEHYDROGENASE 4"/>
    <property type="match status" value="1"/>
</dbReference>
<organism evidence="11 12">
    <name type="scientific">Telmatospirillum siberiense</name>
    <dbReference type="NCBI Taxonomy" id="382514"/>
    <lineage>
        <taxon>Bacteria</taxon>
        <taxon>Pseudomonadati</taxon>
        <taxon>Pseudomonadota</taxon>
        <taxon>Alphaproteobacteria</taxon>
        <taxon>Rhodospirillales</taxon>
        <taxon>Rhodospirillaceae</taxon>
        <taxon>Telmatospirillum</taxon>
    </lineage>
</organism>
<evidence type="ECO:0000313" key="12">
    <source>
        <dbReference type="Proteomes" id="UP000233293"/>
    </source>
</evidence>
<evidence type="ECO:0000256" key="1">
    <source>
        <dbReference type="ARBA" id="ARBA00001962"/>
    </source>
</evidence>
<keyword evidence="3" id="KW-0560">Oxidoreductase</keyword>
<dbReference type="PROSITE" id="PS00913">
    <property type="entry name" value="ADH_IRON_1"/>
    <property type="match status" value="1"/>
</dbReference>
<dbReference type="CDD" id="cd08188">
    <property type="entry name" value="PDDH"/>
    <property type="match status" value="1"/>
</dbReference>
<evidence type="ECO:0000256" key="8">
    <source>
        <dbReference type="ARBA" id="ARBA00076680"/>
    </source>
</evidence>
<dbReference type="EMBL" id="PIUM01000014">
    <property type="protein sequence ID" value="PKU24087.1"/>
    <property type="molecule type" value="Genomic_DNA"/>
</dbReference>
<dbReference type="PANTHER" id="PTHR11496">
    <property type="entry name" value="ALCOHOL DEHYDROGENASE"/>
    <property type="match status" value="1"/>
</dbReference>
<feature type="domain" description="Fe-containing alcohol dehydrogenase-like C-terminal" evidence="10">
    <location>
        <begin position="187"/>
        <end position="381"/>
    </location>
</feature>
<keyword evidence="12" id="KW-1185">Reference proteome</keyword>
<dbReference type="InterPro" id="IPR001670">
    <property type="entry name" value="ADH_Fe/GldA"/>
</dbReference>
<comment type="caution">
    <text evidence="11">The sequence shown here is derived from an EMBL/GenBank/DDBJ whole genome shotgun (WGS) entry which is preliminary data.</text>
</comment>
<comment type="similarity">
    <text evidence="2">Belongs to the iron-containing alcohol dehydrogenase family.</text>
</comment>
<dbReference type="InterPro" id="IPR039697">
    <property type="entry name" value="Alcohol_dehydrogenase_Fe"/>
</dbReference>
<dbReference type="PROSITE" id="PS00060">
    <property type="entry name" value="ADH_IRON_2"/>
    <property type="match status" value="1"/>
</dbReference>
<comment type="cofactor">
    <cofactor evidence="1">
        <name>Fe cation</name>
        <dbReference type="ChEBI" id="CHEBI:24875"/>
    </cofactor>
</comment>
<dbReference type="Pfam" id="PF00465">
    <property type="entry name" value="Fe-ADH"/>
    <property type="match status" value="1"/>
</dbReference>
<dbReference type="FunFam" id="1.20.1090.10:FF:000001">
    <property type="entry name" value="Aldehyde-alcohol dehydrogenase"/>
    <property type="match status" value="1"/>
</dbReference>
<dbReference type="Proteomes" id="UP000233293">
    <property type="component" value="Unassembled WGS sequence"/>
</dbReference>
<dbReference type="InterPro" id="IPR018211">
    <property type="entry name" value="ADH_Fe_CS"/>
</dbReference>
<dbReference type="OrthoDB" id="9815791at2"/>
<dbReference type="AlphaFoldDB" id="A0A2N3PUL1"/>
<dbReference type="SUPFAM" id="SSF56796">
    <property type="entry name" value="Dehydroquinate synthase-like"/>
    <property type="match status" value="1"/>
</dbReference>
<dbReference type="Gene3D" id="3.40.50.1970">
    <property type="match status" value="1"/>
</dbReference>
<evidence type="ECO:0000256" key="5">
    <source>
        <dbReference type="ARBA" id="ARBA00049164"/>
    </source>
</evidence>
<proteinExistence type="inferred from homology"/>
<evidence type="ECO:0000256" key="3">
    <source>
        <dbReference type="ARBA" id="ARBA00023002"/>
    </source>
</evidence>
<evidence type="ECO:0000259" key="9">
    <source>
        <dbReference type="Pfam" id="PF00465"/>
    </source>
</evidence>
<name>A0A2N3PUL1_9PROT</name>
<keyword evidence="4" id="KW-0520">NAD</keyword>
<feature type="domain" description="Alcohol dehydrogenase iron-type/glycerol dehydrogenase GldA" evidence="9">
    <location>
        <begin position="9"/>
        <end position="176"/>
    </location>
</feature>
<dbReference type="GO" id="GO:0004022">
    <property type="term" value="F:alcohol dehydrogenase (NAD+) activity"/>
    <property type="evidence" value="ECO:0007669"/>
    <property type="project" value="UniProtKB-EC"/>
</dbReference>
<accession>A0A2N3PUL1</accession>
<evidence type="ECO:0000256" key="7">
    <source>
        <dbReference type="ARBA" id="ARBA00074848"/>
    </source>
</evidence>
<dbReference type="FunFam" id="3.40.50.1970:FF:000003">
    <property type="entry name" value="Alcohol dehydrogenase, iron-containing"/>
    <property type="match status" value="1"/>
</dbReference>
<dbReference type="GO" id="GO:0046872">
    <property type="term" value="F:metal ion binding"/>
    <property type="evidence" value="ECO:0007669"/>
    <property type="project" value="InterPro"/>
</dbReference>
<sequence length="382" mass="39994">MTFRLCFPKINLSGAGCLAEVPAELVSRGYKRPLVVTDAVLVKAGLVQPLLEGMAARGLHPTLFDGVEPNPTVGIVDQAFEAFGDGDCDAIVGVGGGSPIDTAKAVRILSANPKPITLYNGVGKVSREGAFLIAVNTTAGTAAEVTSNAVITDTDNMVKMVIIDANIIPDISVNDPEMMLKLPAPTTAATGMDALTHAVEAYVSKGAHVLTDHSALEAIRLISTYLPRAVADGSDLEAREMMAYGQFIAGLAFNSAGLGMVHAMAHQPGAVKNLPHGVCNAILMPLVESFNRPHAVKRFARIARAMGVETTGMSDEQASVAAIDAIRALSVTVGIPKGFSELGVTRDDLPLFVKKAQQDPCAPGNPVAMTDRQVMDLFLEAL</sequence>
<comment type="catalytic activity">
    <reaction evidence="6">
        <text>a primary alcohol + NAD(+) = an aldehyde + NADH + H(+)</text>
        <dbReference type="Rhea" id="RHEA:10736"/>
        <dbReference type="ChEBI" id="CHEBI:15378"/>
        <dbReference type="ChEBI" id="CHEBI:15734"/>
        <dbReference type="ChEBI" id="CHEBI:17478"/>
        <dbReference type="ChEBI" id="CHEBI:57540"/>
        <dbReference type="ChEBI" id="CHEBI:57945"/>
        <dbReference type="EC" id="1.1.1.1"/>
    </reaction>
</comment>
<dbReference type="RefSeq" id="WP_101251118.1">
    <property type="nucleotide sequence ID" value="NZ_PIUM01000014.1"/>
</dbReference>
<dbReference type="InterPro" id="IPR056798">
    <property type="entry name" value="ADH_Fe_C"/>
</dbReference>
<evidence type="ECO:0000256" key="4">
    <source>
        <dbReference type="ARBA" id="ARBA00023027"/>
    </source>
</evidence>
<evidence type="ECO:0000259" key="10">
    <source>
        <dbReference type="Pfam" id="PF25137"/>
    </source>
</evidence>
<gene>
    <name evidence="11" type="ORF">CWS72_13395</name>
</gene>
<comment type="catalytic activity">
    <reaction evidence="5">
        <text>a secondary alcohol + NAD(+) = a ketone + NADH + H(+)</text>
        <dbReference type="Rhea" id="RHEA:10740"/>
        <dbReference type="ChEBI" id="CHEBI:15378"/>
        <dbReference type="ChEBI" id="CHEBI:17087"/>
        <dbReference type="ChEBI" id="CHEBI:35681"/>
        <dbReference type="ChEBI" id="CHEBI:57540"/>
        <dbReference type="ChEBI" id="CHEBI:57945"/>
        <dbReference type="EC" id="1.1.1.1"/>
    </reaction>
</comment>
<evidence type="ECO:0000313" key="11">
    <source>
        <dbReference type="EMBL" id="PKU24087.1"/>
    </source>
</evidence>
<dbReference type="Pfam" id="PF25137">
    <property type="entry name" value="ADH_Fe_C"/>
    <property type="match status" value="1"/>
</dbReference>